<dbReference type="Proteomes" id="UP000671914">
    <property type="component" value="Chromosome"/>
</dbReference>
<dbReference type="SUPFAM" id="SSF52833">
    <property type="entry name" value="Thioredoxin-like"/>
    <property type="match status" value="1"/>
</dbReference>
<dbReference type="EMBL" id="CP071696">
    <property type="protein sequence ID" value="QTX04611.1"/>
    <property type="molecule type" value="Genomic_DNA"/>
</dbReference>
<name>A0A975IQ26_9MICO</name>
<accession>A0A975IQ26</accession>
<evidence type="ECO:0000313" key="5">
    <source>
        <dbReference type="Proteomes" id="UP000671914"/>
    </source>
</evidence>
<feature type="signal peptide" evidence="2">
    <location>
        <begin position="1"/>
        <end position="31"/>
    </location>
</feature>
<evidence type="ECO:0000259" key="3">
    <source>
        <dbReference type="Pfam" id="PF13462"/>
    </source>
</evidence>
<dbReference type="InterPro" id="IPR012336">
    <property type="entry name" value="Thioredoxin-like_fold"/>
</dbReference>
<keyword evidence="2" id="KW-0732">Signal</keyword>
<dbReference type="PROSITE" id="PS51257">
    <property type="entry name" value="PROKAR_LIPOPROTEIN"/>
    <property type="match status" value="1"/>
</dbReference>
<keyword evidence="5" id="KW-1185">Reference proteome</keyword>
<dbReference type="Gene3D" id="3.40.30.10">
    <property type="entry name" value="Glutaredoxin"/>
    <property type="match status" value="1"/>
</dbReference>
<dbReference type="AlphaFoldDB" id="A0A975IQ26"/>
<evidence type="ECO:0000256" key="1">
    <source>
        <dbReference type="SAM" id="MobiDB-lite"/>
    </source>
</evidence>
<organism evidence="4 5">
    <name type="scientific">Agromyces archimandritae</name>
    <dbReference type="NCBI Taxonomy" id="2781962"/>
    <lineage>
        <taxon>Bacteria</taxon>
        <taxon>Bacillati</taxon>
        <taxon>Actinomycetota</taxon>
        <taxon>Actinomycetes</taxon>
        <taxon>Micrococcales</taxon>
        <taxon>Microbacteriaceae</taxon>
        <taxon>Agromyces</taxon>
    </lineage>
</organism>
<dbReference type="KEGG" id="aarc:G127AT_15405"/>
<dbReference type="InterPro" id="IPR036249">
    <property type="entry name" value="Thioredoxin-like_sf"/>
</dbReference>
<gene>
    <name evidence="4" type="ORF">G127AT_15405</name>
</gene>
<feature type="domain" description="Thioredoxin-like fold" evidence="3">
    <location>
        <begin position="59"/>
        <end position="222"/>
    </location>
</feature>
<evidence type="ECO:0000313" key="4">
    <source>
        <dbReference type="EMBL" id="QTX04611.1"/>
    </source>
</evidence>
<feature type="region of interest" description="Disordered" evidence="1">
    <location>
        <begin position="27"/>
        <end position="46"/>
    </location>
</feature>
<dbReference type="RefSeq" id="WP_210898379.1">
    <property type="nucleotide sequence ID" value="NZ_CP071696.1"/>
</dbReference>
<reference evidence="4" key="1">
    <citation type="submission" date="2021-03" db="EMBL/GenBank/DDBJ databases">
        <title>Agromyces archimandritus sp. nov., isolated from the cockroach Archimandrita tessellata.</title>
        <authorList>
            <person name="Guzman J."/>
            <person name="Ortuzar M."/>
            <person name="Poehlein A."/>
            <person name="Daniel R."/>
            <person name="Trujillo M."/>
            <person name="Vilcinskas A."/>
        </authorList>
    </citation>
    <scope>NUCLEOTIDE SEQUENCE</scope>
    <source>
        <strain evidence="4">G127AT</strain>
    </source>
</reference>
<feature type="chain" id="PRO_5037216826" evidence="2">
    <location>
        <begin position="32"/>
        <end position="235"/>
    </location>
</feature>
<sequence>MHRIGRGVAAFALAAGGAALLAACTSGPAQVDETPPPSSSAELPTGTEGAAHFDDFALVIGDGDTRVDLFLDPACPHCAYFEEAAGEGLAELAASGAISYAIHPLTFLDRGSDSAYSSRASSAMTCAAVDAPDALTGFIAGVFAAQTQAGLTNDELEQIAVDAGADGLGPCISDGRYAAWAQAGTDIALEGPITVPGAEIDSIEGTPTLFVNGVVYEGDPTDGDAVLEFVESGGR</sequence>
<proteinExistence type="predicted"/>
<evidence type="ECO:0000256" key="2">
    <source>
        <dbReference type="SAM" id="SignalP"/>
    </source>
</evidence>
<dbReference type="CDD" id="cd02972">
    <property type="entry name" value="DsbA_family"/>
    <property type="match status" value="1"/>
</dbReference>
<protein>
    <submittedName>
        <fullName evidence="4">Thioredoxin domain-containing protein</fullName>
    </submittedName>
</protein>
<dbReference type="Pfam" id="PF13462">
    <property type="entry name" value="Thioredoxin_4"/>
    <property type="match status" value="1"/>
</dbReference>